<evidence type="ECO:0000313" key="3">
    <source>
        <dbReference type="EMBL" id="UYO61594.1"/>
    </source>
</evidence>
<evidence type="ECO:0000313" key="4">
    <source>
        <dbReference type="Proteomes" id="UP000176244"/>
    </source>
</evidence>
<evidence type="ECO:0000313" key="5">
    <source>
        <dbReference type="Proteomes" id="UP000322619"/>
    </source>
</evidence>
<protein>
    <submittedName>
        <fullName evidence="1">Uncharacterized protein</fullName>
    </submittedName>
</protein>
<proteinExistence type="predicted"/>
<gene>
    <name evidence="1" type="ORF">ACWI_31040</name>
    <name evidence="2" type="ORF">FXB42_00580</name>
    <name evidence="3" type="ORF">LNN31_12465</name>
</gene>
<dbReference type="Proteomes" id="UP001163550">
    <property type="component" value="Chromosome"/>
</dbReference>
<dbReference type="Proteomes" id="UP000322619">
    <property type="component" value="Unassembled WGS sequence"/>
</dbReference>
<reference evidence="2 5" key="2">
    <citation type="submission" date="2019-08" db="EMBL/GenBank/DDBJ databases">
        <title>Isolation and enrichment of carboxydotrophic bacteria from anaerobic sludge for the production of bio-based chemicals from syngas.</title>
        <authorList>
            <person name="Antares A.L."/>
            <person name="Moreira J."/>
            <person name="Diender M."/>
            <person name="Parshina S.N."/>
            <person name="Stams A.J.M."/>
            <person name="Alves M."/>
            <person name="Alves J.I."/>
            <person name="Sousa D.Z."/>
        </authorList>
    </citation>
    <scope>NUCLEOTIDE SEQUENCE [LARGE SCALE GENOMIC DNA]</scope>
    <source>
        <strain evidence="2 5">JM</strain>
    </source>
</reference>
<dbReference type="Proteomes" id="UP000176244">
    <property type="component" value="Unassembled WGS sequence"/>
</dbReference>
<accession>A0A1F2PFI7</accession>
<sequence>MKNKIIRQCTAAVAALLIVYGVGVNTFHSYEQVKAAQAEIPPAIAAKNDAATGESESIAAAVTTDTATATTTETPSTAISEPATTVTETVTASAAAPVETPAIVAATPAAEEPVVAEPQPDVPSLSEFLSQLRCGGCGKNCSLLNPRCGVGNQKAQQAEAEYVATYN</sequence>
<dbReference type="EMBL" id="CP087994">
    <property type="protein sequence ID" value="UYO61594.1"/>
    <property type="molecule type" value="Genomic_DNA"/>
</dbReference>
<evidence type="ECO:0000313" key="2">
    <source>
        <dbReference type="EMBL" id="TYC88143.1"/>
    </source>
</evidence>
<dbReference type="OrthoDB" id="9779183at2"/>
<organism evidence="1 4">
    <name type="scientific">Acetobacterium wieringae</name>
    <dbReference type="NCBI Taxonomy" id="52694"/>
    <lineage>
        <taxon>Bacteria</taxon>
        <taxon>Bacillati</taxon>
        <taxon>Bacillota</taxon>
        <taxon>Clostridia</taxon>
        <taxon>Eubacteriales</taxon>
        <taxon>Eubacteriaceae</taxon>
        <taxon>Acetobacterium</taxon>
    </lineage>
</organism>
<evidence type="ECO:0000313" key="6">
    <source>
        <dbReference type="Proteomes" id="UP001163550"/>
    </source>
</evidence>
<evidence type="ECO:0000313" key="1">
    <source>
        <dbReference type="EMBL" id="OFV69456.1"/>
    </source>
</evidence>
<dbReference type="STRING" id="52694.ACWI_31040"/>
<keyword evidence="6" id="KW-1185">Reference proteome</keyword>
<dbReference type="RefSeq" id="WP_070372357.1">
    <property type="nucleotide sequence ID" value="NZ_CABIIK010000056.1"/>
</dbReference>
<reference evidence="1 4" key="1">
    <citation type="submission" date="2015-09" db="EMBL/GenBank/DDBJ databases">
        <title>Genome sequence of Acetobacterium wieringae DSM 1911.</title>
        <authorList>
            <person name="Poehlein A."/>
            <person name="Bengelsdorf F.R."/>
            <person name="Schiel-Bengelsdorf B."/>
            <person name="Duerre P."/>
            <person name="Daniel R."/>
        </authorList>
    </citation>
    <scope>NUCLEOTIDE SEQUENCE [LARGE SCALE GENOMIC DNA]</scope>
    <source>
        <strain evidence="1 4">DSM 1911</strain>
    </source>
</reference>
<reference evidence="3" key="3">
    <citation type="submission" date="2021-11" db="EMBL/GenBank/DDBJ databases">
        <title>Isoprene-degrading acetogen.</title>
        <authorList>
            <person name="Yang Y."/>
            <person name="Jin H."/>
            <person name="Yan J."/>
        </authorList>
    </citation>
    <scope>NUCLEOTIDE SEQUENCE</scope>
    <source>
        <strain evidence="3">Berkeley</strain>
    </source>
</reference>
<dbReference type="AlphaFoldDB" id="A0A1F2PFI7"/>
<dbReference type="EMBL" id="LKEU01000040">
    <property type="protein sequence ID" value="OFV69456.1"/>
    <property type="molecule type" value="Genomic_DNA"/>
</dbReference>
<dbReference type="EMBL" id="VSLA01000002">
    <property type="protein sequence ID" value="TYC88143.1"/>
    <property type="molecule type" value="Genomic_DNA"/>
</dbReference>
<name>A0A1F2PFI7_9FIRM</name>